<protein>
    <recommendedName>
        <fullName evidence="12">AraC family transcriptional regulator</fullName>
    </recommendedName>
</protein>
<keyword evidence="6" id="KW-0238">DNA-binding</keyword>
<accession>A0ABQ2BQZ2</accession>
<evidence type="ECO:0000256" key="7">
    <source>
        <dbReference type="ARBA" id="ARBA00023163"/>
    </source>
</evidence>
<dbReference type="Pfam" id="PF01497">
    <property type="entry name" value="Peripla_BP_2"/>
    <property type="match status" value="1"/>
</dbReference>
<sequence>MAAEQSSLFKTGYETLDEIWIKLRAVECVEHKGWHLSLEFRQSHTLFVAINSQVKIVVDGLISFLNPGSAHISLPGQLVQATVVGGNGKGLFVFQFDVIQEAEVAERGLEISRANSSFPKQGAVLLRDQAGIAVLCTSIIGYWLMVSALNRMRGQAAFQDLLCRLLQDALSDVIDLDSEAPITRTKIYMEQHFAKNITIDELANMAGVSRYYYMRTFKQMNGRSVMDYLSELRINQAKILMEKTKIRMRDIARQVGYNDEYYFIRKFKQQVGIPPATYIKNRQRKVAAYSFPNIGQLLALKIVPYAAPMDHAWTDMYRRKYQSDVVTKLSHDYAFNHEALRTAKPDYIIGIDHFVPKEEQEKLQQLAPAYFVPWLGHDWREHLRMTSDFLGVGADAEHWLEEYDRKAKLLRGQVQRVLNDDTVMIVQVADEACYVYGERSIGSVLYQDLGLNCPDPVRAIGSHAPVTCKMMSEYDADRIFVMFTNGRNVQENWDMLQHNEDWRGLRAVRNQAVSLISPWLWFEYSAFTQDRFLSEVSSLFKA</sequence>
<dbReference type="Gene3D" id="1.10.10.60">
    <property type="entry name" value="Homeodomain-like"/>
    <property type="match status" value="2"/>
</dbReference>
<reference evidence="11" key="1">
    <citation type="journal article" date="2019" name="Int. J. Syst. Evol. Microbiol.">
        <title>The Global Catalogue of Microorganisms (GCM) 10K type strain sequencing project: providing services to taxonomists for standard genome sequencing and annotation.</title>
        <authorList>
            <consortium name="The Broad Institute Genomics Platform"/>
            <consortium name="The Broad Institute Genome Sequencing Center for Infectious Disease"/>
            <person name="Wu L."/>
            <person name="Ma J."/>
        </authorList>
    </citation>
    <scope>NUCLEOTIDE SEQUENCE [LARGE SCALE GENOMIC DNA]</scope>
    <source>
        <strain evidence="11">CGMCC 1.15043</strain>
    </source>
</reference>
<dbReference type="InterPro" id="IPR018062">
    <property type="entry name" value="HTH_AraC-typ_CS"/>
</dbReference>
<evidence type="ECO:0000256" key="5">
    <source>
        <dbReference type="ARBA" id="ARBA00023015"/>
    </source>
</evidence>
<comment type="caution">
    <text evidence="10">The sequence shown here is derived from an EMBL/GenBank/DDBJ whole genome shotgun (WGS) entry which is preliminary data.</text>
</comment>
<evidence type="ECO:0000259" key="9">
    <source>
        <dbReference type="PROSITE" id="PS50983"/>
    </source>
</evidence>
<evidence type="ECO:0000256" key="1">
    <source>
        <dbReference type="ARBA" id="ARBA00004196"/>
    </source>
</evidence>
<dbReference type="PANTHER" id="PTHR30532:SF29">
    <property type="entry name" value="FE(3+) DICITRATE-BINDING PERIPLASMIC PROTEIN"/>
    <property type="match status" value="1"/>
</dbReference>
<dbReference type="InterPro" id="IPR018060">
    <property type="entry name" value="HTH_AraC"/>
</dbReference>
<keyword evidence="3" id="KW-0813">Transport</keyword>
<dbReference type="Pfam" id="PF12833">
    <property type="entry name" value="HTH_18"/>
    <property type="match status" value="1"/>
</dbReference>
<comment type="similarity">
    <text evidence="2">Belongs to the bacterial solute-binding protein 8 family.</text>
</comment>
<organism evidence="10 11">
    <name type="scientific">Paenibacillus marchantiophytorum</name>
    <dbReference type="NCBI Taxonomy" id="1619310"/>
    <lineage>
        <taxon>Bacteria</taxon>
        <taxon>Bacillati</taxon>
        <taxon>Bacillota</taxon>
        <taxon>Bacilli</taxon>
        <taxon>Bacillales</taxon>
        <taxon>Paenibacillaceae</taxon>
        <taxon>Paenibacillus</taxon>
    </lineage>
</organism>
<dbReference type="InterPro" id="IPR051313">
    <property type="entry name" value="Bact_iron-sidero_bind"/>
</dbReference>
<dbReference type="PROSITE" id="PS01124">
    <property type="entry name" value="HTH_ARAC_FAMILY_2"/>
    <property type="match status" value="1"/>
</dbReference>
<dbReference type="PROSITE" id="PS00041">
    <property type="entry name" value="HTH_ARAC_FAMILY_1"/>
    <property type="match status" value="1"/>
</dbReference>
<name>A0ABQ2BQZ2_9BACL</name>
<feature type="domain" description="HTH araC/xylS-type" evidence="8">
    <location>
        <begin position="183"/>
        <end position="281"/>
    </location>
</feature>
<dbReference type="SUPFAM" id="SSF53807">
    <property type="entry name" value="Helical backbone' metal receptor"/>
    <property type="match status" value="1"/>
</dbReference>
<dbReference type="SMART" id="SM00342">
    <property type="entry name" value="HTH_ARAC"/>
    <property type="match status" value="1"/>
</dbReference>
<gene>
    <name evidence="10" type="ORF">GCM10008018_04720</name>
</gene>
<keyword evidence="5" id="KW-0805">Transcription regulation</keyword>
<evidence type="ECO:0008006" key="12">
    <source>
        <dbReference type="Google" id="ProtNLM"/>
    </source>
</evidence>
<dbReference type="PROSITE" id="PS50983">
    <property type="entry name" value="FE_B12_PBP"/>
    <property type="match status" value="1"/>
</dbReference>
<evidence type="ECO:0000256" key="6">
    <source>
        <dbReference type="ARBA" id="ARBA00023125"/>
    </source>
</evidence>
<dbReference type="InterPro" id="IPR002491">
    <property type="entry name" value="ABC_transptr_periplasmic_BD"/>
</dbReference>
<evidence type="ECO:0000256" key="2">
    <source>
        <dbReference type="ARBA" id="ARBA00008814"/>
    </source>
</evidence>
<keyword evidence="11" id="KW-1185">Reference proteome</keyword>
<keyword evidence="7" id="KW-0804">Transcription</keyword>
<evidence type="ECO:0000259" key="8">
    <source>
        <dbReference type="PROSITE" id="PS01124"/>
    </source>
</evidence>
<dbReference type="SUPFAM" id="SSF46689">
    <property type="entry name" value="Homeodomain-like"/>
    <property type="match status" value="2"/>
</dbReference>
<dbReference type="EMBL" id="BMHE01000001">
    <property type="protein sequence ID" value="GGI43958.1"/>
    <property type="molecule type" value="Genomic_DNA"/>
</dbReference>
<dbReference type="PANTHER" id="PTHR30532">
    <property type="entry name" value="IRON III DICITRATE-BINDING PERIPLASMIC PROTEIN"/>
    <property type="match status" value="1"/>
</dbReference>
<keyword evidence="4" id="KW-0732">Signal</keyword>
<dbReference type="InterPro" id="IPR009057">
    <property type="entry name" value="Homeodomain-like_sf"/>
</dbReference>
<dbReference type="Gene3D" id="3.40.50.1980">
    <property type="entry name" value="Nitrogenase molybdenum iron protein domain"/>
    <property type="match status" value="2"/>
</dbReference>
<evidence type="ECO:0000256" key="4">
    <source>
        <dbReference type="ARBA" id="ARBA00022729"/>
    </source>
</evidence>
<dbReference type="Proteomes" id="UP000615455">
    <property type="component" value="Unassembled WGS sequence"/>
</dbReference>
<proteinExistence type="inferred from homology"/>
<evidence type="ECO:0000313" key="10">
    <source>
        <dbReference type="EMBL" id="GGI43958.1"/>
    </source>
</evidence>
<dbReference type="RefSeq" id="WP_189006935.1">
    <property type="nucleotide sequence ID" value="NZ_BMHE01000001.1"/>
</dbReference>
<evidence type="ECO:0000313" key="11">
    <source>
        <dbReference type="Proteomes" id="UP000615455"/>
    </source>
</evidence>
<comment type="subcellular location">
    <subcellularLocation>
        <location evidence="1">Cell envelope</location>
    </subcellularLocation>
</comment>
<evidence type="ECO:0000256" key="3">
    <source>
        <dbReference type="ARBA" id="ARBA00022448"/>
    </source>
</evidence>
<feature type="domain" description="Fe/B12 periplasmic-binding" evidence="9">
    <location>
        <begin position="285"/>
        <end position="542"/>
    </location>
</feature>